<dbReference type="InterPro" id="IPR016185">
    <property type="entry name" value="PreATP-grasp_dom_sf"/>
</dbReference>
<dbReference type="InterPro" id="IPR011127">
    <property type="entry name" value="Dala_Dala_lig_N"/>
</dbReference>
<dbReference type="Pfam" id="PF01820">
    <property type="entry name" value="Dala_Dala_lig_N"/>
    <property type="match status" value="1"/>
</dbReference>
<name>A0A383CXU8_9ZZZZ</name>
<dbReference type="GO" id="GO:0005829">
    <property type="term" value="C:cytosol"/>
    <property type="evidence" value="ECO:0007669"/>
    <property type="project" value="TreeGrafter"/>
</dbReference>
<protein>
    <recommendedName>
        <fullName evidence="1">D-alanine--D-alanine ligase N-terminal domain-containing protein</fullName>
    </recommendedName>
</protein>
<dbReference type="SUPFAM" id="SSF52440">
    <property type="entry name" value="PreATP-grasp domain"/>
    <property type="match status" value="1"/>
</dbReference>
<proteinExistence type="predicted"/>
<evidence type="ECO:0000259" key="1">
    <source>
        <dbReference type="Pfam" id="PF01820"/>
    </source>
</evidence>
<dbReference type="AlphaFoldDB" id="A0A383CXU8"/>
<dbReference type="PANTHER" id="PTHR23132:SF25">
    <property type="entry name" value="D-ALANINE--D-ALANINE LIGASE A"/>
    <property type="match status" value="1"/>
</dbReference>
<dbReference type="PANTHER" id="PTHR23132">
    <property type="entry name" value="D-ALANINE--D-ALANINE LIGASE"/>
    <property type="match status" value="1"/>
</dbReference>
<dbReference type="PROSITE" id="PS00843">
    <property type="entry name" value="DALA_DALA_LIGASE_1"/>
    <property type="match status" value="1"/>
</dbReference>
<evidence type="ECO:0000313" key="2">
    <source>
        <dbReference type="EMBL" id="SVE36904.1"/>
    </source>
</evidence>
<dbReference type="GO" id="GO:0009252">
    <property type="term" value="P:peptidoglycan biosynthetic process"/>
    <property type="evidence" value="ECO:0007669"/>
    <property type="project" value="TreeGrafter"/>
</dbReference>
<feature type="non-terminal residue" evidence="2">
    <location>
        <position position="1"/>
    </location>
</feature>
<dbReference type="Gene3D" id="3.40.50.20">
    <property type="match status" value="1"/>
</dbReference>
<accession>A0A383CXU8</accession>
<sequence>VKRLRIGVIYGGRSSEHEVSLASAASIFDQLNIERYEPVPLFIDKAGSWCIPNQFPTTKSAGTLIEQSRNNDSLKKVISSEAILLPCPTPETILTIARDSSVQGKSVDRAVVRGFSLDVVFPIVHGSYGEDGTLQGLLE</sequence>
<dbReference type="GO" id="GO:0008716">
    <property type="term" value="F:D-alanine-D-alanine ligase activity"/>
    <property type="evidence" value="ECO:0007669"/>
    <property type="project" value="TreeGrafter"/>
</dbReference>
<dbReference type="InterPro" id="IPR000291">
    <property type="entry name" value="D-Ala_lig_Van_CS"/>
</dbReference>
<dbReference type="EMBL" id="UINC01212533">
    <property type="protein sequence ID" value="SVE36904.1"/>
    <property type="molecule type" value="Genomic_DNA"/>
</dbReference>
<feature type="non-terminal residue" evidence="2">
    <location>
        <position position="139"/>
    </location>
</feature>
<reference evidence="2" key="1">
    <citation type="submission" date="2018-05" db="EMBL/GenBank/DDBJ databases">
        <authorList>
            <person name="Lanie J.A."/>
            <person name="Ng W.-L."/>
            <person name="Kazmierczak K.M."/>
            <person name="Andrzejewski T.M."/>
            <person name="Davidsen T.M."/>
            <person name="Wayne K.J."/>
            <person name="Tettelin H."/>
            <person name="Glass J.I."/>
            <person name="Rusch D."/>
            <person name="Podicherti R."/>
            <person name="Tsui H.-C.T."/>
            <person name="Winkler M.E."/>
        </authorList>
    </citation>
    <scope>NUCLEOTIDE SEQUENCE</scope>
</reference>
<gene>
    <name evidence="2" type="ORF">METZ01_LOCUS489758</name>
</gene>
<organism evidence="2">
    <name type="scientific">marine metagenome</name>
    <dbReference type="NCBI Taxonomy" id="408172"/>
    <lineage>
        <taxon>unclassified sequences</taxon>
        <taxon>metagenomes</taxon>
        <taxon>ecological metagenomes</taxon>
    </lineage>
</organism>
<feature type="domain" description="D-alanine--D-alanine ligase N-terminal" evidence="1">
    <location>
        <begin position="5"/>
        <end position="139"/>
    </location>
</feature>